<comment type="caution">
    <text evidence="1">The sequence shown here is derived from an EMBL/GenBank/DDBJ whole genome shotgun (WGS) entry which is preliminary data.</text>
</comment>
<dbReference type="AlphaFoldDB" id="A0A9Q3J9D4"/>
<evidence type="ECO:0000313" key="1">
    <source>
        <dbReference type="EMBL" id="MBW0557605.1"/>
    </source>
</evidence>
<dbReference type="EMBL" id="AVOT02065553">
    <property type="protein sequence ID" value="MBW0557605.1"/>
    <property type="molecule type" value="Genomic_DNA"/>
</dbReference>
<dbReference type="Proteomes" id="UP000765509">
    <property type="component" value="Unassembled WGS sequence"/>
</dbReference>
<protein>
    <submittedName>
        <fullName evidence="1">Uncharacterized protein</fullName>
    </submittedName>
</protein>
<name>A0A9Q3J9D4_9BASI</name>
<sequence>MSSKLTELTEFSPFEPPSVLCGFCILSRLASPWSMVSSGHFDPGQTYDGYKAIEVVDPTFTECLAKGKDCFQHSNPKSSKLHFFFVGKKPFRHRGSTASNLRRMALLGRRSQFLRAQLLMLLQAVMIVSQINFLIELDTDILNE</sequence>
<gene>
    <name evidence="1" type="ORF">O181_097320</name>
</gene>
<organism evidence="1 2">
    <name type="scientific">Austropuccinia psidii MF-1</name>
    <dbReference type="NCBI Taxonomy" id="1389203"/>
    <lineage>
        <taxon>Eukaryota</taxon>
        <taxon>Fungi</taxon>
        <taxon>Dikarya</taxon>
        <taxon>Basidiomycota</taxon>
        <taxon>Pucciniomycotina</taxon>
        <taxon>Pucciniomycetes</taxon>
        <taxon>Pucciniales</taxon>
        <taxon>Sphaerophragmiaceae</taxon>
        <taxon>Austropuccinia</taxon>
    </lineage>
</organism>
<reference evidence="1" key="1">
    <citation type="submission" date="2021-03" db="EMBL/GenBank/DDBJ databases">
        <title>Draft genome sequence of rust myrtle Austropuccinia psidii MF-1, a brazilian biotype.</title>
        <authorList>
            <person name="Quecine M.C."/>
            <person name="Pachon D.M.R."/>
            <person name="Bonatelli M.L."/>
            <person name="Correr F.H."/>
            <person name="Franceschini L.M."/>
            <person name="Leite T.F."/>
            <person name="Margarido G.R.A."/>
            <person name="Almeida C.A."/>
            <person name="Ferrarezi J.A."/>
            <person name="Labate C.A."/>
        </authorList>
    </citation>
    <scope>NUCLEOTIDE SEQUENCE</scope>
    <source>
        <strain evidence="1">MF-1</strain>
    </source>
</reference>
<accession>A0A9Q3J9D4</accession>
<proteinExistence type="predicted"/>
<evidence type="ECO:0000313" key="2">
    <source>
        <dbReference type="Proteomes" id="UP000765509"/>
    </source>
</evidence>
<keyword evidence="2" id="KW-1185">Reference proteome</keyword>